<sequence length="186" mass="19804">MTSQLADIPLVNQSHDGELRPTTALRALKKPASRRSVLRGVAASALTVGALSLTWGNSGRAFAEESPSGLAGWDRNDCKDAYPSGYEEEKDVGGQFKNAAGACYGGPISSDYCDADGWFRSGTGKENGVDYTYEPTSSACGEGQPKNAWRWTTPDGKVYRCSDGYRWVTAEGQGAGVLSMCRAQVS</sequence>
<evidence type="ECO:0000313" key="1">
    <source>
        <dbReference type="EMBL" id="MBL1096671.1"/>
    </source>
</evidence>
<evidence type="ECO:0000313" key="2">
    <source>
        <dbReference type="Proteomes" id="UP000634229"/>
    </source>
</evidence>
<comment type="caution">
    <text evidence="1">The sequence shown here is derived from an EMBL/GenBank/DDBJ whole genome shotgun (WGS) entry which is preliminary data.</text>
</comment>
<dbReference type="EMBL" id="JAERRF010000004">
    <property type="protein sequence ID" value="MBL1096671.1"/>
    <property type="molecule type" value="Genomic_DNA"/>
</dbReference>
<protein>
    <submittedName>
        <fullName evidence="1">Uncharacterized protein</fullName>
    </submittedName>
</protein>
<proteinExistence type="predicted"/>
<dbReference type="PROSITE" id="PS51318">
    <property type="entry name" value="TAT"/>
    <property type="match status" value="1"/>
</dbReference>
<dbReference type="InterPro" id="IPR006311">
    <property type="entry name" value="TAT_signal"/>
</dbReference>
<dbReference type="RefSeq" id="WP_201873330.1">
    <property type="nucleotide sequence ID" value="NZ_JAERRF010000004.1"/>
</dbReference>
<reference evidence="1 2" key="1">
    <citation type="submission" date="2021-01" db="EMBL/GenBank/DDBJ databases">
        <title>WGS of actinomycetes isolated from Thailand.</title>
        <authorList>
            <person name="Thawai C."/>
        </authorList>
    </citation>
    <scope>NUCLEOTIDE SEQUENCE [LARGE SCALE GENOMIC DNA]</scope>
    <source>
        <strain evidence="1 2">CA1R205</strain>
    </source>
</reference>
<keyword evidence="2" id="KW-1185">Reference proteome</keyword>
<gene>
    <name evidence="1" type="ORF">JK363_08340</name>
</gene>
<name>A0ABS1NA11_9ACTN</name>
<organism evidence="1 2">
    <name type="scientific">Streptomyces coffeae</name>
    <dbReference type="NCBI Taxonomy" id="621382"/>
    <lineage>
        <taxon>Bacteria</taxon>
        <taxon>Bacillati</taxon>
        <taxon>Actinomycetota</taxon>
        <taxon>Actinomycetes</taxon>
        <taxon>Kitasatosporales</taxon>
        <taxon>Streptomycetaceae</taxon>
        <taxon>Streptomyces</taxon>
    </lineage>
</organism>
<accession>A0ABS1NA11</accession>
<dbReference type="Proteomes" id="UP000634229">
    <property type="component" value="Unassembled WGS sequence"/>
</dbReference>